<reference evidence="3 4" key="1">
    <citation type="submission" date="2016-10" db="EMBL/GenBank/DDBJ databases">
        <title>Genome sequence of Planktotalea frisia SH6-1.</title>
        <authorList>
            <person name="Poehlein A."/>
            <person name="Bakenhus I."/>
            <person name="Voget S."/>
            <person name="Brinkhoff T."/>
            <person name="Simon M."/>
        </authorList>
    </citation>
    <scope>NUCLEOTIDE SEQUENCE [LARGE SCALE GENOMIC DNA]</scope>
    <source>
        <strain evidence="3 4">SH6-1</strain>
    </source>
</reference>
<protein>
    <submittedName>
        <fullName evidence="3">HTH-type transcriptional regulator SinR</fullName>
    </submittedName>
</protein>
<comment type="caution">
    <text evidence="3">The sequence shown here is derived from an EMBL/GenBank/DDBJ whole genome shotgun (WGS) entry which is preliminary data.</text>
</comment>
<proteinExistence type="predicted"/>
<evidence type="ECO:0000313" key="3">
    <source>
        <dbReference type="EMBL" id="OJI93683.1"/>
    </source>
</evidence>
<dbReference type="CDD" id="cd00093">
    <property type="entry name" value="HTH_XRE"/>
    <property type="match status" value="1"/>
</dbReference>
<dbReference type="OrthoDB" id="2986852at2"/>
<dbReference type="InterPro" id="IPR050807">
    <property type="entry name" value="TransReg_Diox_bact_type"/>
</dbReference>
<evidence type="ECO:0000313" key="4">
    <source>
        <dbReference type="Proteomes" id="UP000184514"/>
    </source>
</evidence>
<accession>A0A1L9NWW9</accession>
<dbReference type="GO" id="GO:0003700">
    <property type="term" value="F:DNA-binding transcription factor activity"/>
    <property type="evidence" value="ECO:0007669"/>
    <property type="project" value="TreeGrafter"/>
</dbReference>
<dbReference type="Proteomes" id="UP000184514">
    <property type="component" value="Unassembled WGS sequence"/>
</dbReference>
<dbReference type="STRING" id="696762.PFRI_20650"/>
<dbReference type="InterPro" id="IPR010982">
    <property type="entry name" value="Lambda_DNA-bd_dom_sf"/>
</dbReference>
<feature type="domain" description="HTH cro/C1-type" evidence="2">
    <location>
        <begin position="11"/>
        <end position="65"/>
    </location>
</feature>
<dbReference type="Gene3D" id="1.10.260.40">
    <property type="entry name" value="lambda repressor-like DNA-binding domains"/>
    <property type="match status" value="1"/>
</dbReference>
<dbReference type="InterPro" id="IPR001387">
    <property type="entry name" value="Cro/C1-type_HTH"/>
</dbReference>
<keyword evidence="1" id="KW-0238">DNA-binding</keyword>
<organism evidence="3 4">
    <name type="scientific">Planktotalea frisia</name>
    <dbReference type="NCBI Taxonomy" id="696762"/>
    <lineage>
        <taxon>Bacteria</taxon>
        <taxon>Pseudomonadati</taxon>
        <taxon>Pseudomonadota</taxon>
        <taxon>Alphaproteobacteria</taxon>
        <taxon>Rhodobacterales</taxon>
        <taxon>Paracoccaceae</taxon>
        <taxon>Planktotalea</taxon>
    </lineage>
</organism>
<evidence type="ECO:0000256" key="1">
    <source>
        <dbReference type="ARBA" id="ARBA00023125"/>
    </source>
</evidence>
<gene>
    <name evidence="3" type="primary">sinR</name>
    <name evidence="3" type="ORF">PFRI_20650</name>
</gene>
<dbReference type="AlphaFoldDB" id="A0A1L9NWW9"/>
<sequence>MNASELIGLNIQNLRQSRKWSQERLAAEAGIDRSYVSLIEHGQSSPTAKKLEQIAKALGVSVQALHHERGVNVPISHEQRLEAEPVAKLICPKTGVKMGEVYVWDNGEHQLSVRPEFEERFFPKEGM</sequence>
<dbReference type="Pfam" id="PF01381">
    <property type="entry name" value="HTH_3"/>
    <property type="match status" value="1"/>
</dbReference>
<dbReference type="SUPFAM" id="SSF47413">
    <property type="entry name" value="lambda repressor-like DNA-binding domains"/>
    <property type="match status" value="1"/>
</dbReference>
<name>A0A1L9NWW9_9RHOB</name>
<dbReference type="PANTHER" id="PTHR46797">
    <property type="entry name" value="HTH-TYPE TRANSCRIPTIONAL REGULATOR"/>
    <property type="match status" value="1"/>
</dbReference>
<dbReference type="PROSITE" id="PS50943">
    <property type="entry name" value="HTH_CROC1"/>
    <property type="match status" value="1"/>
</dbReference>
<dbReference type="GO" id="GO:0005829">
    <property type="term" value="C:cytosol"/>
    <property type="evidence" value="ECO:0007669"/>
    <property type="project" value="TreeGrafter"/>
</dbReference>
<dbReference type="PANTHER" id="PTHR46797:SF1">
    <property type="entry name" value="METHYLPHOSPHONATE SYNTHASE"/>
    <property type="match status" value="1"/>
</dbReference>
<dbReference type="GO" id="GO:0003677">
    <property type="term" value="F:DNA binding"/>
    <property type="evidence" value="ECO:0007669"/>
    <property type="project" value="UniProtKB-KW"/>
</dbReference>
<dbReference type="SMART" id="SM00530">
    <property type="entry name" value="HTH_XRE"/>
    <property type="match status" value="1"/>
</dbReference>
<dbReference type="EMBL" id="MLCB01000135">
    <property type="protein sequence ID" value="OJI93683.1"/>
    <property type="molecule type" value="Genomic_DNA"/>
</dbReference>
<evidence type="ECO:0000259" key="2">
    <source>
        <dbReference type="PROSITE" id="PS50943"/>
    </source>
</evidence>
<dbReference type="RefSeq" id="WP_072630627.1">
    <property type="nucleotide sequence ID" value="NZ_MLCB01000135.1"/>
</dbReference>
<keyword evidence="4" id="KW-1185">Reference proteome</keyword>